<dbReference type="HOGENOM" id="CLU_3413367_0_0_1"/>
<protein>
    <submittedName>
        <fullName evidence="1">Uncharacterized protein</fullName>
    </submittedName>
</protein>
<dbReference type="EMBL" id="CAEY01000114">
    <property type="status" value="NOT_ANNOTATED_CDS"/>
    <property type="molecule type" value="Genomic_DNA"/>
</dbReference>
<reference evidence="2" key="1">
    <citation type="submission" date="2011-08" db="EMBL/GenBank/DDBJ databases">
        <authorList>
            <person name="Rombauts S."/>
        </authorList>
    </citation>
    <scope>NUCLEOTIDE SEQUENCE</scope>
    <source>
        <strain evidence="2">London</strain>
    </source>
</reference>
<accession>T1KIQ7</accession>
<reference evidence="1" key="2">
    <citation type="submission" date="2015-06" db="UniProtKB">
        <authorList>
            <consortium name="EnsemblMetazoa"/>
        </authorList>
    </citation>
    <scope>IDENTIFICATION</scope>
</reference>
<sequence>MFTSHLKPIFSSCKSFYLSPEDTRKINK</sequence>
<dbReference type="AlphaFoldDB" id="T1KIQ7"/>
<organism evidence="1 2">
    <name type="scientific">Tetranychus urticae</name>
    <name type="common">Two-spotted spider mite</name>
    <dbReference type="NCBI Taxonomy" id="32264"/>
    <lineage>
        <taxon>Eukaryota</taxon>
        <taxon>Metazoa</taxon>
        <taxon>Ecdysozoa</taxon>
        <taxon>Arthropoda</taxon>
        <taxon>Chelicerata</taxon>
        <taxon>Arachnida</taxon>
        <taxon>Acari</taxon>
        <taxon>Acariformes</taxon>
        <taxon>Trombidiformes</taxon>
        <taxon>Prostigmata</taxon>
        <taxon>Eleutherengona</taxon>
        <taxon>Raphignathae</taxon>
        <taxon>Tetranychoidea</taxon>
        <taxon>Tetranychidae</taxon>
        <taxon>Tetranychus</taxon>
    </lineage>
</organism>
<evidence type="ECO:0000313" key="2">
    <source>
        <dbReference type="Proteomes" id="UP000015104"/>
    </source>
</evidence>
<keyword evidence="2" id="KW-1185">Reference proteome</keyword>
<proteinExistence type="predicted"/>
<dbReference type="EnsemblMetazoa" id="tetur12g02220.1">
    <property type="protein sequence ID" value="tetur12g02220.1"/>
    <property type="gene ID" value="tetur12g02220"/>
</dbReference>
<name>T1KIQ7_TETUR</name>
<evidence type="ECO:0000313" key="1">
    <source>
        <dbReference type="EnsemblMetazoa" id="tetur12g02220.1"/>
    </source>
</evidence>
<dbReference type="Proteomes" id="UP000015104">
    <property type="component" value="Unassembled WGS sequence"/>
</dbReference>